<dbReference type="Proteomes" id="UP000199200">
    <property type="component" value="Unassembled WGS sequence"/>
</dbReference>
<gene>
    <name evidence="1" type="ORF">SAMN04488127_2130</name>
</gene>
<proteinExistence type="predicted"/>
<dbReference type="RefSeq" id="WP_092053542.1">
    <property type="nucleotide sequence ID" value="NZ_FNZF01000003.1"/>
</dbReference>
<dbReference type="InterPro" id="IPR036170">
    <property type="entry name" value="YezG-like_sf"/>
</dbReference>
<keyword evidence="2" id="KW-1185">Reference proteome</keyword>
<name>A0A1H6ZIZ1_9BACL</name>
<dbReference type="STRING" id="426757.SAMN04488127_2130"/>
<evidence type="ECO:0000313" key="2">
    <source>
        <dbReference type="Proteomes" id="UP000199200"/>
    </source>
</evidence>
<dbReference type="OrthoDB" id="1633905at2"/>
<dbReference type="Gene3D" id="3.30.500.20">
    <property type="entry name" value="BH3703-like domains"/>
    <property type="match status" value="1"/>
</dbReference>
<evidence type="ECO:0000313" key="1">
    <source>
        <dbReference type="EMBL" id="SEJ53513.1"/>
    </source>
</evidence>
<dbReference type="NCBIfam" id="TIGR01741">
    <property type="entry name" value="staph_tand_hypo"/>
    <property type="match status" value="1"/>
</dbReference>
<organism evidence="1 2">
    <name type="scientific">Bhargavaea ginsengi</name>
    <dbReference type="NCBI Taxonomy" id="426757"/>
    <lineage>
        <taxon>Bacteria</taxon>
        <taxon>Bacillati</taxon>
        <taxon>Bacillota</taxon>
        <taxon>Bacilli</taxon>
        <taxon>Bacillales</taxon>
        <taxon>Caryophanaceae</taxon>
        <taxon>Bhargavaea</taxon>
    </lineage>
</organism>
<dbReference type="EMBL" id="FNZF01000003">
    <property type="protein sequence ID" value="SEJ53513.1"/>
    <property type="molecule type" value="Genomic_DNA"/>
</dbReference>
<dbReference type="Pfam" id="PF04634">
    <property type="entry name" value="YezG-like"/>
    <property type="match status" value="1"/>
</dbReference>
<dbReference type="InterPro" id="IPR006728">
    <property type="entry name" value="YezG-like"/>
</dbReference>
<sequence length="141" mass="17026">MDTKEKENRYTAIANTVLEMIPEKWDWVKLYAEYWDGYYKCYFYYTPAGSDEYIYNLDIPDEYEVSQETFDRLDEQLYDHIKVLRNEFKNQEEKPWTNLTFSLQSDGKMKIDYDYSALSDLNPLEKRKRWESNNLTGGDKG</sequence>
<evidence type="ECO:0008006" key="3">
    <source>
        <dbReference type="Google" id="ProtNLM"/>
    </source>
</evidence>
<protein>
    <recommendedName>
        <fullName evidence="3">Antitoxin YezG</fullName>
    </recommendedName>
</protein>
<dbReference type="AlphaFoldDB" id="A0A1H6ZIZ1"/>
<reference evidence="2" key="1">
    <citation type="submission" date="2016-10" db="EMBL/GenBank/DDBJ databases">
        <authorList>
            <person name="Varghese N."/>
            <person name="Submissions S."/>
        </authorList>
    </citation>
    <scope>NUCLEOTIDE SEQUENCE [LARGE SCALE GENOMIC DNA]</scope>
    <source>
        <strain evidence="2">CGMCC 1.6763</strain>
    </source>
</reference>
<dbReference type="SUPFAM" id="SSF160424">
    <property type="entry name" value="BH3703-like"/>
    <property type="match status" value="1"/>
</dbReference>
<accession>A0A1H6ZIZ1</accession>